<reference evidence="1 2" key="1">
    <citation type="journal article" date="2012" name="Genome Biol.">
        <title>Sequencing three crocodilian genomes to illuminate the evolution of archosaurs and amniotes.</title>
        <authorList>
            <person name="St John J.A."/>
            <person name="Braun E.L."/>
            <person name="Isberg S.R."/>
            <person name="Miles L.G."/>
            <person name="Chong A.Y."/>
            <person name="Gongora J."/>
            <person name="Dalzell P."/>
            <person name="Moran C."/>
            <person name="Bed'hom B."/>
            <person name="Abzhanov A."/>
            <person name="Burgess S.C."/>
            <person name="Cooksey A.M."/>
            <person name="Castoe T.A."/>
            <person name="Crawford N.G."/>
            <person name="Densmore L.D."/>
            <person name="Drew J.C."/>
            <person name="Edwards S.V."/>
            <person name="Faircloth B.C."/>
            <person name="Fujita M.K."/>
            <person name="Greenwold M.J."/>
            <person name="Hoffmann F.G."/>
            <person name="Howard J.M."/>
            <person name="Iguchi T."/>
            <person name="Janes D.E."/>
            <person name="Khan S.Y."/>
            <person name="Kohno S."/>
            <person name="de Koning A.J."/>
            <person name="Lance S.L."/>
            <person name="McCarthy F.M."/>
            <person name="McCormack J.E."/>
            <person name="Merchant M.E."/>
            <person name="Peterson D.G."/>
            <person name="Pollock D.D."/>
            <person name="Pourmand N."/>
            <person name="Raney B.J."/>
            <person name="Roessler K.A."/>
            <person name="Sanford J.R."/>
            <person name="Sawyer R.H."/>
            <person name="Schmidt C.J."/>
            <person name="Triplett E.W."/>
            <person name="Tuberville T.D."/>
            <person name="Venegas-Anaya M."/>
            <person name="Howard J.T."/>
            <person name="Jarvis E.D."/>
            <person name="Guillette L.J.Jr."/>
            <person name="Glenn T.C."/>
            <person name="Green R.E."/>
            <person name="Ray D.A."/>
        </authorList>
    </citation>
    <scope>NUCLEOTIDE SEQUENCE [LARGE SCALE GENOMIC DNA]</scope>
    <source>
        <strain evidence="1">KSC_2009_1</strain>
    </source>
</reference>
<protein>
    <submittedName>
        <fullName evidence="1">Uncharacterized protein</fullName>
    </submittedName>
</protein>
<sequence length="215" mass="24689">MRAAEPLPEVAARGRCVDFIYRDVSHLLRVKMSRETWMTLTSNCPWHHLHTEASHSWDQQGSTERGDAKDIAGLLLSEKEFINHSNCLRRLRKIPFKLLYRSFSADFPDTAEFAESPLCWGEQCYGSFSELASLFSSLEKEEQLNCLESLLHLKRINHCLYTLCSLLYPVNQWVFLQPQGKCLPGPTGRHLHYHFNPPDSAFLSAKSSSDRLFGE</sequence>
<accession>A0A151P331</accession>
<name>A0A151P331_ALLMI</name>
<proteinExistence type="predicted"/>
<comment type="caution">
    <text evidence="1">The sequence shown here is derived from an EMBL/GenBank/DDBJ whole genome shotgun (WGS) entry which is preliminary data.</text>
</comment>
<keyword evidence="2" id="KW-1185">Reference proteome</keyword>
<evidence type="ECO:0000313" key="1">
    <source>
        <dbReference type="EMBL" id="KYO43423.1"/>
    </source>
</evidence>
<dbReference type="Proteomes" id="UP000050525">
    <property type="component" value="Unassembled WGS sequence"/>
</dbReference>
<dbReference type="AlphaFoldDB" id="A0A151P331"/>
<gene>
    <name evidence="1" type="ORF">Y1Q_0013489</name>
</gene>
<dbReference type="EMBL" id="AKHW03001146">
    <property type="protein sequence ID" value="KYO43423.1"/>
    <property type="molecule type" value="Genomic_DNA"/>
</dbReference>
<evidence type="ECO:0000313" key="2">
    <source>
        <dbReference type="Proteomes" id="UP000050525"/>
    </source>
</evidence>
<organism evidence="1 2">
    <name type="scientific">Alligator mississippiensis</name>
    <name type="common">American alligator</name>
    <dbReference type="NCBI Taxonomy" id="8496"/>
    <lineage>
        <taxon>Eukaryota</taxon>
        <taxon>Metazoa</taxon>
        <taxon>Chordata</taxon>
        <taxon>Craniata</taxon>
        <taxon>Vertebrata</taxon>
        <taxon>Euteleostomi</taxon>
        <taxon>Archelosauria</taxon>
        <taxon>Archosauria</taxon>
        <taxon>Crocodylia</taxon>
        <taxon>Alligatoridae</taxon>
        <taxon>Alligatorinae</taxon>
        <taxon>Alligator</taxon>
    </lineage>
</organism>